<comment type="caution">
    <text evidence="2">The sequence shown here is derived from an EMBL/GenBank/DDBJ whole genome shotgun (WGS) entry which is preliminary data.</text>
</comment>
<organism evidence="2 3">
    <name type="scientific">Candidatus Magnetoglobus multicellularis str. Araruama</name>
    <dbReference type="NCBI Taxonomy" id="890399"/>
    <lineage>
        <taxon>Bacteria</taxon>
        <taxon>Pseudomonadati</taxon>
        <taxon>Thermodesulfobacteriota</taxon>
        <taxon>Desulfobacteria</taxon>
        <taxon>Desulfobacterales</taxon>
        <taxon>Desulfobacteraceae</taxon>
        <taxon>Candidatus Magnetoglobus</taxon>
    </lineage>
</organism>
<dbReference type="PANTHER" id="PTHR35812:SF1">
    <property type="entry name" value="LIPOPROTEIN"/>
    <property type="match status" value="1"/>
</dbReference>
<dbReference type="InterPro" id="IPR009091">
    <property type="entry name" value="RCC1/BLIP-II"/>
</dbReference>
<dbReference type="EMBL" id="ATBP01000280">
    <property type="protein sequence ID" value="ETR71354.1"/>
    <property type="molecule type" value="Genomic_DNA"/>
</dbReference>
<protein>
    <recommendedName>
        <fullName evidence="1">Lcl C-terminal domain-containing protein</fullName>
    </recommendedName>
</protein>
<dbReference type="SUPFAM" id="SSF50985">
    <property type="entry name" value="RCC1/BLIP-II"/>
    <property type="match status" value="1"/>
</dbReference>
<feature type="domain" description="Lcl C-terminal" evidence="1">
    <location>
        <begin position="81"/>
        <end position="207"/>
    </location>
</feature>
<evidence type="ECO:0000259" key="1">
    <source>
        <dbReference type="Pfam" id="PF07603"/>
    </source>
</evidence>
<dbReference type="Pfam" id="PF13540">
    <property type="entry name" value="RCC1_2"/>
    <property type="match status" value="1"/>
</dbReference>
<feature type="domain" description="Lcl C-terminal" evidence="1">
    <location>
        <begin position="224"/>
        <end position="335"/>
    </location>
</feature>
<reference evidence="3" key="1">
    <citation type="submission" date="2012-11" db="EMBL/GenBank/DDBJ databases">
        <authorList>
            <person name="Lucero-Rivera Y.E."/>
            <person name="Tovar-Ramirez D."/>
        </authorList>
    </citation>
    <scope>NUCLEOTIDE SEQUENCE [LARGE SCALE GENOMIC DNA]</scope>
    <source>
        <strain evidence="3">Araruama</strain>
    </source>
</reference>
<dbReference type="Gene3D" id="2.130.10.30">
    <property type="entry name" value="Regulator of chromosome condensation 1/beta-lactamase-inhibitor protein II"/>
    <property type="match status" value="1"/>
</dbReference>
<gene>
    <name evidence="2" type="ORF">OMM_02547</name>
</gene>
<dbReference type="AlphaFoldDB" id="A0A1V1P994"/>
<dbReference type="InterPro" id="IPR011460">
    <property type="entry name" value="Lcl_C"/>
</dbReference>
<sequence>MSQAKSYQIVWSAGRFPFERPSGIPDTGQTQCYDNEKEIPCPNPGENFYGQDASYNINSQSFTKLDAQGNELPDSANEWTIVRDNITGLIWEVKTDDGSIHDKDNTYEWHDIETVFIKTLNDQQFAGVSDWRMPTIKELDSIADYGKYNPAIDSRFFPSTKFEDESLYWSSTSWAGYIAVNAWAYSFRYGGLDIENKDLSHYVRAVRGGQQAIFPECVDNGDSTVTDLNTGLMWQQATNSEMNWENAIKYCENLSLADFSDWRLPSRKELRSIVNYNKYSPSIDTVFFPETMPNRYLSSTSSHHFADAALGIHFSQGSNDANKDSSDYIFVRAVRGGQNRLLGHLFIGSPQQSSTWQPGNSMPIKWLTQNISGNVSISISREGGKADTFVSIANNTPNDGEFEWTVPNTPSVNCMLKVVPVNAPEKGTTQGLFTILPPQPSNLSFEQTELTLHHMVQTMYTVSDPDSKKLTIVAFSSDPMLVPDTSINLGNGSNNYPIDLTPGEPVSLSLTCYQADKNYGQAIITVEVYDENSLSTTQQITVSVTPFHSLTCENCEITQTMGMVSAGGEHYLALKPDRTVVAWGVNEYGQLGTGDTKKE</sequence>
<dbReference type="PANTHER" id="PTHR35812">
    <property type="entry name" value="LIPOPROTEIN"/>
    <property type="match status" value="1"/>
</dbReference>
<accession>A0A1V1P994</accession>
<evidence type="ECO:0000313" key="3">
    <source>
        <dbReference type="Proteomes" id="UP000189670"/>
    </source>
</evidence>
<dbReference type="Proteomes" id="UP000189670">
    <property type="component" value="Unassembled WGS sequence"/>
</dbReference>
<dbReference type="Pfam" id="PF07603">
    <property type="entry name" value="Lcl_C"/>
    <property type="match status" value="2"/>
</dbReference>
<proteinExistence type="predicted"/>
<name>A0A1V1P994_9BACT</name>
<evidence type="ECO:0000313" key="2">
    <source>
        <dbReference type="EMBL" id="ETR71354.1"/>
    </source>
</evidence>